<keyword evidence="8" id="KW-1185">Reference proteome</keyword>
<dbReference type="Gene3D" id="1.20.1250.20">
    <property type="entry name" value="MFS general substrate transporter like domains"/>
    <property type="match status" value="1"/>
</dbReference>
<dbReference type="PANTHER" id="PTHR23510">
    <property type="entry name" value="INNER MEMBRANE TRANSPORT PROTEIN YAJR"/>
    <property type="match status" value="1"/>
</dbReference>
<dbReference type="AlphaFoldDB" id="A0A6A3BB48"/>
<organism evidence="7 8">
    <name type="scientific">Hibiscus syriacus</name>
    <name type="common">Rose of Sharon</name>
    <dbReference type="NCBI Taxonomy" id="106335"/>
    <lineage>
        <taxon>Eukaryota</taxon>
        <taxon>Viridiplantae</taxon>
        <taxon>Streptophyta</taxon>
        <taxon>Embryophyta</taxon>
        <taxon>Tracheophyta</taxon>
        <taxon>Spermatophyta</taxon>
        <taxon>Magnoliopsida</taxon>
        <taxon>eudicotyledons</taxon>
        <taxon>Gunneridae</taxon>
        <taxon>Pentapetalae</taxon>
        <taxon>rosids</taxon>
        <taxon>malvids</taxon>
        <taxon>Malvales</taxon>
        <taxon>Malvaceae</taxon>
        <taxon>Malvoideae</taxon>
        <taxon>Hibiscus</taxon>
    </lineage>
</organism>
<dbReference type="Proteomes" id="UP000436088">
    <property type="component" value="Unassembled WGS sequence"/>
</dbReference>
<reference evidence="7" key="1">
    <citation type="submission" date="2019-09" db="EMBL/GenBank/DDBJ databases">
        <title>Draft genome information of white flower Hibiscus syriacus.</title>
        <authorList>
            <person name="Kim Y.-M."/>
        </authorList>
    </citation>
    <scope>NUCLEOTIDE SEQUENCE [LARGE SCALE GENOMIC DNA]</scope>
    <source>
        <strain evidence="7">YM2019G1</strain>
    </source>
</reference>
<feature type="transmembrane region" description="Helical" evidence="6">
    <location>
        <begin position="38"/>
        <end position="59"/>
    </location>
</feature>
<name>A0A6A3BB48_HIBSY</name>
<dbReference type="GO" id="GO:1905011">
    <property type="term" value="P:transmembrane phosphate ion transport from cytosol to vacuole"/>
    <property type="evidence" value="ECO:0007669"/>
    <property type="project" value="TreeGrafter"/>
</dbReference>
<comment type="subcellular location">
    <subcellularLocation>
        <location evidence="1">Membrane</location>
        <topology evidence="1">Multi-pass membrane protein</topology>
    </subcellularLocation>
</comment>
<evidence type="ECO:0000256" key="2">
    <source>
        <dbReference type="ARBA" id="ARBA00022692"/>
    </source>
</evidence>
<evidence type="ECO:0000313" key="7">
    <source>
        <dbReference type="EMBL" id="KAE8712868.1"/>
    </source>
</evidence>
<proteinExistence type="predicted"/>
<keyword evidence="2 6" id="KW-0812">Transmembrane</keyword>
<dbReference type="SUPFAM" id="SSF103473">
    <property type="entry name" value="MFS general substrate transporter"/>
    <property type="match status" value="1"/>
</dbReference>
<feature type="compositionally biased region" description="Basic and acidic residues" evidence="5">
    <location>
        <begin position="80"/>
        <end position="93"/>
    </location>
</feature>
<feature type="region of interest" description="Disordered" evidence="5">
    <location>
        <begin position="66"/>
        <end position="127"/>
    </location>
</feature>
<evidence type="ECO:0000256" key="3">
    <source>
        <dbReference type="ARBA" id="ARBA00022989"/>
    </source>
</evidence>
<sequence>MQASAGFVSASALGMACGPALAGILQTNFKIYKLTFNAVTLPGWVMAVAWLVYLVWLWFSFKEPSRDFEENNSPSASNCDTEKAEKNKLEKGLKQPLLITSEEKKEDDEDPEADESEEDLEESRRPATSMVSAYRLLTPSVKVQLLIFHAQVCNGNSTFGV</sequence>
<evidence type="ECO:0000313" key="8">
    <source>
        <dbReference type="Proteomes" id="UP000436088"/>
    </source>
</evidence>
<keyword evidence="4 6" id="KW-0472">Membrane</keyword>
<evidence type="ECO:0000256" key="6">
    <source>
        <dbReference type="SAM" id="Phobius"/>
    </source>
</evidence>
<dbReference type="GO" id="GO:0009705">
    <property type="term" value="C:plant-type vacuole membrane"/>
    <property type="evidence" value="ECO:0007669"/>
    <property type="project" value="TreeGrafter"/>
</dbReference>
<evidence type="ECO:0000256" key="4">
    <source>
        <dbReference type="ARBA" id="ARBA00023136"/>
    </source>
</evidence>
<evidence type="ECO:0000256" key="5">
    <source>
        <dbReference type="SAM" id="MobiDB-lite"/>
    </source>
</evidence>
<dbReference type="PANTHER" id="PTHR23510:SF75">
    <property type="entry name" value="SPX DOMAIN-CONTAINING PROTEIN"/>
    <property type="match status" value="1"/>
</dbReference>
<keyword evidence="3 6" id="KW-1133">Transmembrane helix</keyword>
<dbReference type="EMBL" id="VEPZ02000885">
    <property type="protein sequence ID" value="KAE8712868.1"/>
    <property type="molecule type" value="Genomic_DNA"/>
</dbReference>
<evidence type="ECO:0000256" key="1">
    <source>
        <dbReference type="ARBA" id="ARBA00004141"/>
    </source>
</evidence>
<gene>
    <name evidence="7" type="ORF">F3Y22_tig00110223pilonHSYRG00260</name>
</gene>
<feature type="compositionally biased region" description="Acidic residues" evidence="5">
    <location>
        <begin position="105"/>
        <end position="121"/>
    </location>
</feature>
<dbReference type="InterPro" id="IPR051068">
    <property type="entry name" value="MFS_Domain-Containing_Protein"/>
</dbReference>
<protein>
    <submittedName>
        <fullName evidence="7">Uncharacterized protein</fullName>
    </submittedName>
</protein>
<accession>A0A6A3BB48</accession>
<dbReference type="InterPro" id="IPR036259">
    <property type="entry name" value="MFS_trans_sf"/>
</dbReference>
<comment type="caution">
    <text evidence="7">The sequence shown here is derived from an EMBL/GenBank/DDBJ whole genome shotgun (WGS) entry which is preliminary data.</text>
</comment>